<reference evidence="3" key="2">
    <citation type="submission" date="2020-05" db="UniProtKB">
        <authorList>
            <consortium name="EnsemblMetazoa"/>
        </authorList>
    </citation>
    <scope>IDENTIFICATION</scope>
</reference>
<feature type="region of interest" description="Disordered" evidence="1">
    <location>
        <begin position="1"/>
        <end position="91"/>
    </location>
</feature>
<dbReference type="EMBL" id="KE525327">
    <property type="protein sequence ID" value="KFB47122.1"/>
    <property type="molecule type" value="Genomic_DNA"/>
</dbReference>
<organism evidence="2">
    <name type="scientific">Anopheles sinensis</name>
    <name type="common">Mosquito</name>
    <dbReference type="NCBI Taxonomy" id="74873"/>
    <lineage>
        <taxon>Eukaryota</taxon>
        <taxon>Metazoa</taxon>
        <taxon>Ecdysozoa</taxon>
        <taxon>Arthropoda</taxon>
        <taxon>Hexapoda</taxon>
        <taxon>Insecta</taxon>
        <taxon>Pterygota</taxon>
        <taxon>Neoptera</taxon>
        <taxon>Endopterygota</taxon>
        <taxon>Diptera</taxon>
        <taxon>Nematocera</taxon>
        <taxon>Culicoidea</taxon>
        <taxon>Culicidae</taxon>
        <taxon>Anophelinae</taxon>
        <taxon>Anopheles</taxon>
    </lineage>
</organism>
<evidence type="ECO:0000256" key="1">
    <source>
        <dbReference type="SAM" id="MobiDB-lite"/>
    </source>
</evidence>
<dbReference type="EMBL" id="ATLV01022048">
    <property type="status" value="NOT_ANNOTATED_CDS"/>
    <property type="molecule type" value="Genomic_DNA"/>
</dbReference>
<dbReference type="EnsemblMetazoa" id="ASIC015171-RA">
    <property type="protein sequence ID" value="ASIC015171-PA"/>
    <property type="gene ID" value="ASIC015171"/>
</dbReference>
<accession>A0A084WA78</accession>
<gene>
    <name evidence="2" type="ORF">ZHAS_00015171</name>
</gene>
<evidence type="ECO:0000313" key="3">
    <source>
        <dbReference type="EnsemblMetazoa" id="ASIC015171-PA"/>
    </source>
</evidence>
<reference evidence="2 4" key="1">
    <citation type="journal article" date="2014" name="BMC Genomics">
        <title>Genome sequence of Anopheles sinensis provides insight into genetics basis of mosquito competence for malaria parasites.</title>
        <authorList>
            <person name="Zhou D."/>
            <person name="Zhang D."/>
            <person name="Ding G."/>
            <person name="Shi L."/>
            <person name="Hou Q."/>
            <person name="Ye Y."/>
            <person name="Xu Y."/>
            <person name="Zhou H."/>
            <person name="Xiong C."/>
            <person name="Li S."/>
            <person name="Yu J."/>
            <person name="Hong S."/>
            <person name="Yu X."/>
            <person name="Zou P."/>
            <person name="Chen C."/>
            <person name="Chang X."/>
            <person name="Wang W."/>
            <person name="Lv Y."/>
            <person name="Sun Y."/>
            <person name="Ma L."/>
            <person name="Shen B."/>
            <person name="Zhu C."/>
        </authorList>
    </citation>
    <scope>NUCLEOTIDE SEQUENCE [LARGE SCALE GENOMIC DNA]</scope>
</reference>
<keyword evidence="4" id="KW-1185">Reference proteome</keyword>
<feature type="compositionally biased region" description="Polar residues" evidence="1">
    <location>
        <begin position="49"/>
        <end position="59"/>
    </location>
</feature>
<dbReference type="Proteomes" id="UP000030765">
    <property type="component" value="Unassembled WGS sequence"/>
</dbReference>
<feature type="compositionally biased region" description="Basic and acidic residues" evidence="1">
    <location>
        <begin position="1"/>
        <end position="14"/>
    </location>
</feature>
<proteinExistence type="predicted"/>
<feature type="compositionally biased region" description="Basic and acidic residues" evidence="1">
    <location>
        <begin position="82"/>
        <end position="91"/>
    </location>
</feature>
<name>A0A084WA78_ANOSI</name>
<dbReference type="AlphaFoldDB" id="A0A084WA78"/>
<evidence type="ECO:0000313" key="2">
    <source>
        <dbReference type="EMBL" id="KFB47122.1"/>
    </source>
</evidence>
<protein>
    <submittedName>
        <fullName evidence="2 3">Uncharacterized protein</fullName>
    </submittedName>
</protein>
<dbReference type="VEuPathDB" id="VectorBase:ASIC015171"/>
<evidence type="ECO:0000313" key="4">
    <source>
        <dbReference type="Proteomes" id="UP000030765"/>
    </source>
</evidence>
<sequence length="91" mass="10224">MDRRSGANAAERKEGRKGRRWLFRSIKLPLSQNATSGTDPAFTPPIWPSNDTLKSVAKQTSEKDTHRPRERRAKHGGGREAAGSEHTTRSW</sequence>